<evidence type="ECO:0000313" key="3">
    <source>
        <dbReference type="Proteomes" id="UP000829196"/>
    </source>
</evidence>
<evidence type="ECO:0000259" key="1">
    <source>
        <dbReference type="Pfam" id="PF00078"/>
    </source>
</evidence>
<evidence type="ECO:0000313" key="2">
    <source>
        <dbReference type="EMBL" id="KAI0511880.1"/>
    </source>
</evidence>
<sequence length="160" mass="18079">MLRSANFSPRNHMHFFANRRVSEKKKFRTCFPENMFVLDGFTLTHLLYADDVLTFGEATTENCVKLNSILNTFANASGLRVNLDKSTLMLPKNLLNSDAICQALSSNNISSKITYLGIPLSFNRQKIADFMTLIDSTTKTIWVESQPPFLCGPFAIPEIY</sequence>
<protein>
    <recommendedName>
        <fullName evidence="1">Reverse transcriptase domain-containing protein</fullName>
    </recommendedName>
</protein>
<dbReference type="InterPro" id="IPR000477">
    <property type="entry name" value="RT_dom"/>
</dbReference>
<dbReference type="Proteomes" id="UP000829196">
    <property type="component" value="Unassembled WGS sequence"/>
</dbReference>
<comment type="caution">
    <text evidence="2">The sequence shown here is derived from an EMBL/GenBank/DDBJ whole genome shotgun (WGS) entry which is preliminary data.</text>
</comment>
<dbReference type="OrthoDB" id="691901at2759"/>
<gene>
    <name evidence="2" type="ORF">KFK09_012514</name>
</gene>
<reference evidence="2" key="1">
    <citation type="journal article" date="2022" name="Front. Genet.">
        <title>Chromosome-Scale Assembly of the Dendrobium nobile Genome Provides Insights Into the Molecular Mechanism of the Biosynthesis of the Medicinal Active Ingredient of Dendrobium.</title>
        <authorList>
            <person name="Xu Q."/>
            <person name="Niu S.-C."/>
            <person name="Li K.-L."/>
            <person name="Zheng P.-J."/>
            <person name="Zhang X.-J."/>
            <person name="Jia Y."/>
            <person name="Liu Y."/>
            <person name="Niu Y.-X."/>
            <person name="Yu L.-H."/>
            <person name="Chen D.-F."/>
            <person name="Zhang G.-Q."/>
        </authorList>
    </citation>
    <scope>NUCLEOTIDE SEQUENCE</scope>
    <source>
        <tissue evidence="2">Leaf</tissue>
    </source>
</reference>
<keyword evidence="3" id="KW-1185">Reference proteome</keyword>
<feature type="domain" description="Reverse transcriptase" evidence="1">
    <location>
        <begin position="42"/>
        <end position="119"/>
    </location>
</feature>
<organism evidence="2 3">
    <name type="scientific">Dendrobium nobile</name>
    <name type="common">Orchid</name>
    <dbReference type="NCBI Taxonomy" id="94219"/>
    <lineage>
        <taxon>Eukaryota</taxon>
        <taxon>Viridiplantae</taxon>
        <taxon>Streptophyta</taxon>
        <taxon>Embryophyta</taxon>
        <taxon>Tracheophyta</taxon>
        <taxon>Spermatophyta</taxon>
        <taxon>Magnoliopsida</taxon>
        <taxon>Liliopsida</taxon>
        <taxon>Asparagales</taxon>
        <taxon>Orchidaceae</taxon>
        <taxon>Epidendroideae</taxon>
        <taxon>Malaxideae</taxon>
        <taxon>Dendrobiinae</taxon>
        <taxon>Dendrobium</taxon>
    </lineage>
</organism>
<accession>A0A8T3BHX7</accession>
<dbReference type="EMBL" id="JAGYWB010000009">
    <property type="protein sequence ID" value="KAI0511880.1"/>
    <property type="molecule type" value="Genomic_DNA"/>
</dbReference>
<proteinExistence type="predicted"/>
<dbReference type="AlphaFoldDB" id="A0A8T3BHX7"/>
<name>A0A8T3BHX7_DENNO</name>
<dbReference type="Pfam" id="PF00078">
    <property type="entry name" value="RVT_1"/>
    <property type="match status" value="1"/>
</dbReference>